<evidence type="ECO:0000313" key="3">
    <source>
        <dbReference type="Proteomes" id="UP000009027"/>
    </source>
</evidence>
<name>F9WKW2_TRYVY</name>
<proteinExistence type="predicted"/>
<sequence length="594" mass="63423">MRRSQWRAHRKEGRWCGHGQTGGAPRAHQACATCMCVGASTAVERDPCNAPRVAPSASHNNRTVAATRCATQRAHASLTRAAPHSHAQGDGSKQLKGTATANSQGAQARTAILIHLPLVEVALALVQRGALAMAHAHRSAAAEHGERCSHHLLLAAAAPHPRNWGQATKGENKLSSRHGTHSRVTAHSHRRRSSTASNGTSVQQHTATGAAATTVASSAVALHNATARCAAARHAAQWSDRPCGRTSFFSTATQHGTSFESAPHWQCSTTRATASTTQVSSVACAPPQSSALPHTAHRHADGRAARWMATVGRGPSAFASSPCVPAGASRVRAARPSNTNRHATGNGSGAVKHSPQLCRNSKLCVGRSNSKPVAHRTKLQSARRCCRAHVTSWRQGFLPASNSPPPRQQTRRPVLSPRVNARRIDIMAARLLAPTDALREANSSGSGISGSSNRTSCNRPRPQTKRTSLTPCCVHCQFSGHEVLLEPAQRFRCLPNPRVALRYLPRANTQRNLSALHSLQSGFLNPQSLLHNIHTGRRGKLEASGHLAYLHCIPSPRVLTSNYTNRHSCHGGTKETQDCCQLRAHAHPEARGDG</sequence>
<feature type="region of interest" description="Disordered" evidence="1">
    <location>
        <begin position="72"/>
        <end position="102"/>
    </location>
</feature>
<dbReference type="Proteomes" id="UP000009027">
    <property type="component" value="Unassembled WGS sequence"/>
</dbReference>
<reference evidence="2 3" key="1">
    <citation type="journal article" date="2012" name="Proc. Natl. Acad. Sci. U.S.A.">
        <title>Antigenic diversity is generated by distinct evolutionary mechanisms in African trypanosome species.</title>
        <authorList>
            <person name="Jackson A.P."/>
            <person name="Berry A."/>
            <person name="Aslett M."/>
            <person name="Allison H.C."/>
            <person name="Burton P."/>
            <person name="Vavrova-Anderson J."/>
            <person name="Brown R."/>
            <person name="Browne H."/>
            <person name="Corton N."/>
            <person name="Hauser H."/>
            <person name="Gamble J."/>
            <person name="Gilderthorp R."/>
            <person name="Marcello L."/>
            <person name="McQuillan J."/>
            <person name="Otto T.D."/>
            <person name="Quail M.A."/>
            <person name="Sanders M.J."/>
            <person name="van Tonder A."/>
            <person name="Ginger M.L."/>
            <person name="Field M.C."/>
            <person name="Barry J.D."/>
            <person name="Hertz-Fowler C."/>
            <person name="Berriman M."/>
        </authorList>
    </citation>
    <scope>NUCLEOTIDE SEQUENCE</scope>
    <source>
        <strain evidence="2 3">Y486</strain>
    </source>
</reference>
<accession>F9WKW2</accession>
<gene>
    <name evidence="2" type="ORF">TvY486_0007800</name>
</gene>
<feature type="region of interest" description="Disordered" evidence="1">
    <location>
        <begin position="332"/>
        <end position="354"/>
    </location>
</feature>
<feature type="region of interest" description="Disordered" evidence="1">
    <location>
        <begin position="160"/>
        <end position="209"/>
    </location>
</feature>
<protein>
    <submittedName>
        <fullName evidence="2">Uncharacterized protein</fullName>
    </submittedName>
</protein>
<feature type="compositionally biased region" description="Basic residues" evidence="1">
    <location>
        <begin position="175"/>
        <end position="193"/>
    </location>
</feature>
<evidence type="ECO:0000256" key="1">
    <source>
        <dbReference type="SAM" id="MobiDB-lite"/>
    </source>
</evidence>
<feature type="compositionally biased region" description="Polar residues" evidence="1">
    <location>
        <begin position="336"/>
        <end position="345"/>
    </location>
</feature>
<evidence type="ECO:0000313" key="2">
    <source>
        <dbReference type="EMBL" id="CCD18144.1"/>
    </source>
</evidence>
<dbReference type="EMBL" id="CAEX01000465">
    <property type="protein sequence ID" value="CCD18144.1"/>
    <property type="molecule type" value="Genomic_DNA"/>
</dbReference>
<feature type="compositionally biased region" description="Low complexity" evidence="1">
    <location>
        <begin position="443"/>
        <end position="452"/>
    </location>
</feature>
<dbReference type="AlphaFoldDB" id="F9WKW2"/>
<feature type="region of interest" description="Disordered" evidence="1">
    <location>
        <begin position="440"/>
        <end position="464"/>
    </location>
</feature>
<keyword evidence="3" id="KW-1185">Reference proteome</keyword>
<organism evidence="2 3">
    <name type="scientific">Trypanosoma vivax (strain Y486)</name>
    <dbReference type="NCBI Taxonomy" id="1055687"/>
    <lineage>
        <taxon>Eukaryota</taxon>
        <taxon>Discoba</taxon>
        <taxon>Euglenozoa</taxon>
        <taxon>Kinetoplastea</taxon>
        <taxon>Metakinetoplastina</taxon>
        <taxon>Trypanosomatida</taxon>
        <taxon>Trypanosomatidae</taxon>
        <taxon>Trypanosoma</taxon>
        <taxon>Duttonella</taxon>
    </lineage>
</organism>